<dbReference type="AlphaFoldDB" id="A0AAD7GD56"/>
<sequence length="138" mass="15689">MSQTPLNDRTNTFGLPTPPRPELPALPFNSQFTASNFFSSNEDTTESPATVEPPRKRRKVASDEPFGSKSDAEVWGLSDEDIIKQQFARCTSDAWTHYRITLKRDTGVLTFVFHCKYNDPKHAEKTRERLKLKQGTAN</sequence>
<accession>A0AAD7GD56</accession>
<dbReference type="EMBL" id="JARKIE010000076">
    <property type="protein sequence ID" value="KAJ7688847.1"/>
    <property type="molecule type" value="Genomic_DNA"/>
</dbReference>
<reference evidence="2" key="1">
    <citation type="submission" date="2023-03" db="EMBL/GenBank/DDBJ databases">
        <title>Massive genome expansion in bonnet fungi (Mycena s.s.) driven by repeated elements and novel gene families across ecological guilds.</title>
        <authorList>
            <consortium name="Lawrence Berkeley National Laboratory"/>
            <person name="Harder C.B."/>
            <person name="Miyauchi S."/>
            <person name="Viragh M."/>
            <person name="Kuo A."/>
            <person name="Thoen E."/>
            <person name="Andreopoulos B."/>
            <person name="Lu D."/>
            <person name="Skrede I."/>
            <person name="Drula E."/>
            <person name="Henrissat B."/>
            <person name="Morin E."/>
            <person name="Kohler A."/>
            <person name="Barry K."/>
            <person name="LaButti K."/>
            <person name="Morin E."/>
            <person name="Salamov A."/>
            <person name="Lipzen A."/>
            <person name="Mereny Z."/>
            <person name="Hegedus B."/>
            <person name="Baldrian P."/>
            <person name="Stursova M."/>
            <person name="Weitz H."/>
            <person name="Taylor A."/>
            <person name="Grigoriev I.V."/>
            <person name="Nagy L.G."/>
            <person name="Martin F."/>
            <person name="Kauserud H."/>
        </authorList>
    </citation>
    <scope>NUCLEOTIDE SEQUENCE</scope>
    <source>
        <strain evidence="2">CBHHK067</strain>
    </source>
</reference>
<dbReference type="Proteomes" id="UP001221757">
    <property type="component" value="Unassembled WGS sequence"/>
</dbReference>
<evidence type="ECO:0000313" key="2">
    <source>
        <dbReference type="EMBL" id="KAJ7688847.1"/>
    </source>
</evidence>
<feature type="region of interest" description="Disordered" evidence="1">
    <location>
        <begin position="1"/>
        <end position="71"/>
    </location>
</feature>
<organism evidence="2 3">
    <name type="scientific">Mycena rosella</name>
    <name type="common">Pink bonnet</name>
    <name type="synonym">Agaricus rosellus</name>
    <dbReference type="NCBI Taxonomy" id="1033263"/>
    <lineage>
        <taxon>Eukaryota</taxon>
        <taxon>Fungi</taxon>
        <taxon>Dikarya</taxon>
        <taxon>Basidiomycota</taxon>
        <taxon>Agaricomycotina</taxon>
        <taxon>Agaricomycetes</taxon>
        <taxon>Agaricomycetidae</taxon>
        <taxon>Agaricales</taxon>
        <taxon>Marasmiineae</taxon>
        <taxon>Mycenaceae</taxon>
        <taxon>Mycena</taxon>
    </lineage>
</organism>
<feature type="compositionally biased region" description="Polar residues" evidence="1">
    <location>
        <begin position="1"/>
        <end position="14"/>
    </location>
</feature>
<feature type="compositionally biased region" description="Polar residues" evidence="1">
    <location>
        <begin position="28"/>
        <end position="48"/>
    </location>
</feature>
<gene>
    <name evidence="2" type="ORF">B0H17DRAFT_648430</name>
</gene>
<protein>
    <submittedName>
        <fullName evidence="2">Uncharacterized protein</fullName>
    </submittedName>
</protein>
<comment type="caution">
    <text evidence="2">The sequence shown here is derived from an EMBL/GenBank/DDBJ whole genome shotgun (WGS) entry which is preliminary data.</text>
</comment>
<evidence type="ECO:0000313" key="3">
    <source>
        <dbReference type="Proteomes" id="UP001221757"/>
    </source>
</evidence>
<proteinExistence type="predicted"/>
<evidence type="ECO:0000256" key="1">
    <source>
        <dbReference type="SAM" id="MobiDB-lite"/>
    </source>
</evidence>
<name>A0AAD7GD56_MYCRO</name>
<keyword evidence="3" id="KW-1185">Reference proteome</keyword>